<proteinExistence type="predicted"/>
<accession>A0A9X3N5R8</accession>
<sequence length="91" mass="10036">MEKDPHRSQPARRAATFSKARPDELLQDVLRLGPAPNRSRETFVTVVNVVLVGAVIALLRPEPAVMAALVGIIAVVTAIRWAVGSRKWDRR</sequence>
<gene>
    <name evidence="2" type="ORF">OJ997_06595</name>
</gene>
<name>A0A9X3N5R8_9ACTN</name>
<reference evidence="2" key="1">
    <citation type="submission" date="2022-10" db="EMBL/GenBank/DDBJ databases">
        <title>The WGS of Solirubrobacter phytolaccae KCTC 29190.</title>
        <authorList>
            <person name="Jiang Z."/>
        </authorList>
    </citation>
    <scope>NUCLEOTIDE SEQUENCE</scope>
    <source>
        <strain evidence="2">KCTC 29190</strain>
    </source>
</reference>
<dbReference type="Proteomes" id="UP001147653">
    <property type="component" value="Unassembled WGS sequence"/>
</dbReference>
<feature type="transmembrane region" description="Helical" evidence="1">
    <location>
        <begin position="42"/>
        <end position="59"/>
    </location>
</feature>
<comment type="caution">
    <text evidence="2">The sequence shown here is derived from an EMBL/GenBank/DDBJ whole genome shotgun (WGS) entry which is preliminary data.</text>
</comment>
<keyword evidence="1" id="KW-0472">Membrane</keyword>
<protein>
    <submittedName>
        <fullName evidence="2">Uncharacterized protein</fullName>
    </submittedName>
</protein>
<evidence type="ECO:0000313" key="3">
    <source>
        <dbReference type="Proteomes" id="UP001147653"/>
    </source>
</evidence>
<keyword evidence="3" id="KW-1185">Reference proteome</keyword>
<dbReference type="AlphaFoldDB" id="A0A9X3N5R8"/>
<keyword evidence="1" id="KW-1133">Transmembrane helix</keyword>
<evidence type="ECO:0000313" key="2">
    <source>
        <dbReference type="EMBL" id="MDA0179956.1"/>
    </source>
</evidence>
<feature type="transmembrane region" description="Helical" evidence="1">
    <location>
        <begin position="65"/>
        <end position="83"/>
    </location>
</feature>
<evidence type="ECO:0000256" key="1">
    <source>
        <dbReference type="SAM" id="Phobius"/>
    </source>
</evidence>
<dbReference type="EMBL" id="JAPDDP010000008">
    <property type="protein sequence ID" value="MDA0179956.1"/>
    <property type="molecule type" value="Genomic_DNA"/>
</dbReference>
<dbReference type="RefSeq" id="WP_270024266.1">
    <property type="nucleotide sequence ID" value="NZ_JAPDDP010000008.1"/>
</dbReference>
<keyword evidence="1" id="KW-0812">Transmembrane</keyword>
<organism evidence="2 3">
    <name type="scientific">Solirubrobacter phytolaccae</name>
    <dbReference type="NCBI Taxonomy" id="1404360"/>
    <lineage>
        <taxon>Bacteria</taxon>
        <taxon>Bacillati</taxon>
        <taxon>Actinomycetota</taxon>
        <taxon>Thermoleophilia</taxon>
        <taxon>Solirubrobacterales</taxon>
        <taxon>Solirubrobacteraceae</taxon>
        <taxon>Solirubrobacter</taxon>
    </lineage>
</organism>